<dbReference type="Gene3D" id="1.20.1740.10">
    <property type="entry name" value="Amino acid/polyamine transporter I"/>
    <property type="match status" value="1"/>
</dbReference>
<dbReference type="OrthoDB" id="2380240at2"/>
<evidence type="ECO:0000256" key="6">
    <source>
        <dbReference type="ARBA" id="ARBA00022989"/>
    </source>
</evidence>
<comment type="caution">
    <text evidence="9">The sequence shown here is derived from an EMBL/GenBank/DDBJ whole genome shotgun (WGS) entry which is preliminary data.</text>
</comment>
<keyword evidence="4" id="KW-0309">Germination</keyword>
<name>A0A0K9GYK7_9BACI</name>
<evidence type="ECO:0000313" key="10">
    <source>
        <dbReference type="Proteomes" id="UP000037146"/>
    </source>
</evidence>
<dbReference type="EMBL" id="LFZW01000001">
    <property type="protein sequence ID" value="KMY51332.1"/>
    <property type="molecule type" value="Genomic_DNA"/>
</dbReference>
<keyword evidence="5 8" id="KW-0812">Transmembrane</keyword>
<keyword evidence="10" id="KW-1185">Reference proteome</keyword>
<evidence type="ECO:0000256" key="7">
    <source>
        <dbReference type="ARBA" id="ARBA00023136"/>
    </source>
</evidence>
<feature type="transmembrane region" description="Helical" evidence="8">
    <location>
        <begin position="141"/>
        <end position="163"/>
    </location>
</feature>
<accession>A0A0K9GYK7</accession>
<feature type="transmembrane region" description="Helical" evidence="8">
    <location>
        <begin position="330"/>
        <end position="353"/>
    </location>
</feature>
<feature type="transmembrane region" description="Helical" evidence="8">
    <location>
        <begin position="267"/>
        <end position="288"/>
    </location>
</feature>
<protein>
    <submittedName>
        <fullName evidence="9">Uncharacterized protein</fullName>
    </submittedName>
</protein>
<organism evidence="9 10">
    <name type="scientific">Peribacillus loiseleuriae</name>
    <dbReference type="NCBI Taxonomy" id="1679170"/>
    <lineage>
        <taxon>Bacteria</taxon>
        <taxon>Bacillati</taxon>
        <taxon>Bacillota</taxon>
        <taxon>Bacilli</taxon>
        <taxon>Bacillales</taxon>
        <taxon>Bacillaceae</taxon>
        <taxon>Peribacillus</taxon>
    </lineage>
</organism>
<dbReference type="STRING" id="1679170.AC625_18745"/>
<keyword evidence="7 8" id="KW-0472">Membrane</keyword>
<comment type="subcellular location">
    <subcellularLocation>
        <location evidence="1">Membrane</location>
        <topology evidence="1">Multi-pass membrane protein</topology>
    </subcellularLocation>
</comment>
<proteinExistence type="inferred from homology"/>
<feature type="transmembrane region" description="Helical" evidence="8">
    <location>
        <begin position="41"/>
        <end position="63"/>
    </location>
</feature>
<evidence type="ECO:0000313" key="9">
    <source>
        <dbReference type="EMBL" id="KMY51332.1"/>
    </source>
</evidence>
<evidence type="ECO:0000256" key="5">
    <source>
        <dbReference type="ARBA" id="ARBA00022692"/>
    </source>
</evidence>
<dbReference type="Proteomes" id="UP000037146">
    <property type="component" value="Unassembled WGS sequence"/>
</dbReference>
<dbReference type="GO" id="GO:0009847">
    <property type="term" value="P:spore germination"/>
    <property type="evidence" value="ECO:0007669"/>
    <property type="project" value="InterPro"/>
</dbReference>
<sequence>MINKNEQISPFLVFFLVLKVQIGVGVLGFQRLIIKSAGNDAWIAVIAAGLLFSIVIWCMFTLLNSQKQDLMGIHTQLFGKVLGGFLNMIWITYWLLMGIAVYRAYVEVVQAWMFPQINVMTFSIVFALLIYYTVSGGFQVLTGICFLGVIIPSYLILTIFFPLEYTEFRNLLPVWNHSYKEIALATRDMSLSYMGFSTLLMFYPLIKHQKKANKWAQLANILSILSYLLLTIVSIGFYSENQISRYVWATLSFWSIVEVPFIERFEYIGIATWVIFILPNICLFIWAATKGTSVLFKVEPNRISILFLVILIVMSLALKDRETVNTFQDYMSYVGFILYTVYIPILLCLSYIMSKIRKKTHEN</sequence>
<feature type="transmembrane region" description="Helical" evidence="8">
    <location>
        <begin position="84"/>
        <end position="105"/>
    </location>
</feature>
<dbReference type="PANTHER" id="PTHR34975">
    <property type="entry name" value="SPORE GERMINATION PROTEIN A2"/>
    <property type="match status" value="1"/>
</dbReference>
<feature type="transmembrane region" description="Helical" evidence="8">
    <location>
        <begin position="12"/>
        <end position="29"/>
    </location>
</feature>
<dbReference type="PATRIC" id="fig|1679170.3.peg.4248"/>
<evidence type="ECO:0000256" key="1">
    <source>
        <dbReference type="ARBA" id="ARBA00004141"/>
    </source>
</evidence>
<gene>
    <name evidence="9" type="ORF">AC625_18745</name>
</gene>
<dbReference type="AlphaFoldDB" id="A0A0K9GYK7"/>
<feature type="transmembrane region" description="Helical" evidence="8">
    <location>
        <begin position="111"/>
        <end position="134"/>
    </location>
</feature>
<dbReference type="PANTHER" id="PTHR34975:SF2">
    <property type="entry name" value="SPORE GERMINATION PROTEIN A2"/>
    <property type="match status" value="1"/>
</dbReference>
<keyword evidence="3" id="KW-0813">Transport</keyword>
<feature type="transmembrane region" description="Helical" evidence="8">
    <location>
        <begin position="218"/>
        <end position="238"/>
    </location>
</feature>
<evidence type="ECO:0000256" key="8">
    <source>
        <dbReference type="SAM" id="Phobius"/>
    </source>
</evidence>
<dbReference type="GO" id="GO:0016020">
    <property type="term" value="C:membrane"/>
    <property type="evidence" value="ECO:0007669"/>
    <property type="project" value="UniProtKB-SubCell"/>
</dbReference>
<feature type="transmembrane region" description="Helical" evidence="8">
    <location>
        <begin position="189"/>
        <end position="206"/>
    </location>
</feature>
<feature type="transmembrane region" description="Helical" evidence="8">
    <location>
        <begin position="300"/>
        <end position="318"/>
    </location>
</feature>
<dbReference type="InterPro" id="IPR004761">
    <property type="entry name" value="Spore_GerAB"/>
</dbReference>
<evidence type="ECO:0000256" key="3">
    <source>
        <dbReference type="ARBA" id="ARBA00022448"/>
    </source>
</evidence>
<comment type="similarity">
    <text evidence="2">Belongs to the amino acid-polyamine-organocation (APC) superfamily. Spore germination protein (SGP) (TC 2.A.3.9) family.</text>
</comment>
<evidence type="ECO:0000256" key="2">
    <source>
        <dbReference type="ARBA" id="ARBA00007998"/>
    </source>
</evidence>
<evidence type="ECO:0000256" key="4">
    <source>
        <dbReference type="ARBA" id="ARBA00022544"/>
    </source>
</evidence>
<dbReference type="RefSeq" id="WP_049682677.1">
    <property type="nucleotide sequence ID" value="NZ_LFZW01000001.1"/>
</dbReference>
<dbReference type="NCBIfam" id="TIGR00912">
    <property type="entry name" value="2A0309"/>
    <property type="match status" value="1"/>
</dbReference>
<keyword evidence="6 8" id="KW-1133">Transmembrane helix</keyword>
<reference evidence="10" key="1">
    <citation type="submission" date="2015-07" db="EMBL/GenBank/DDBJ databases">
        <title>Genome sequencing project for genomic taxonomy and phylogenomics of Bacillus-like bacteria.</title>
        <authorList>
            <person name="Liu B."/>
            <person name="Wang J."/>
            <person name="Zhu Y."/>
            <person name="Liu G."/>
            <person name="Chen Q."/>
            <person name="Chen Z."/>
            <person name="Lan J."/>
            <person name="Che J."/>
            <person name="Ge C."/>
            <person name="Shi H."/>
            <person name="Pan Z."/>
            <person name="Liu X."/>
        </authorList>
    </citation>
    <scope>NUCLEOTIDE SEQUENCE [LARGE SCALE GENOMIC DNA]</scope>
    <source>
        <strain evidence="10">FJAT-27997</strain>
    </source>
</reference>
<dbReference type="Pfam" id="PF03845">
    <property type="entry name" value="Spore_permease"/>
    <property type="match status" value="1"/>
</dbReference>